<dbReference type="SUPFAM" id="SSF54373">
    <property type="entry name" value="FAD-linked reductases, C-terminal domain"/>
    <property type="match status" value="1"/>
</dbReference>
<dbReference type="InterPro" id="IPR036188">
    <property type="entry name" value="FAD/NAD-bd_sf"/>
</dbReference>
<name>A0ABR4M3N3_9EURO</name>
<dbReference type="SUPFAM" id="SSF51905">
    <property type="entry name" value="FAD/NAD(P)-binding domain"/>
    <property type="match status" value="1"/>
</dbReference>
<dbReference type="PANTHER" id="PTHR10742:SF414">
    <property type="entry name" value="CONTAINING AMINE OXIDASE, PUTATIVE (AFU_ORTHOLOGUE AFUA_3G12150)-RELATED"/>
    <property type="match status" value="1"/>
</dbReference>
<comment type="caution">
    <text evidence="2">The sequence shown here is derived from an EMBL/GenBank/DDBJ whole genome shotgun (WGS) entry which is preliminary data.</text>
</comment>
<dbReference type="Gene3D" id="3.50.50.60">
    <property type="entry name" value="FAD/NAD(P)-binding domain"/>
    <property type="match status" value="1"/>
</dbReference>
<reference evidence="2 3" key="1">
    <citation type="submission" date="2024-07" db="EMBL/GenBank/DDBJ databases">
        <title>Section-level genome sequencing and comparative genomics of Aspergillus sections Usti and Cavernicolus.</title>
        <authorList>
            <consortium name="Lawrence Berkeley National Laboratory"/>
            <person name="Nybo J.L."/>
            <person name="Vesth T.C."/>
            <person name="Theobald S."/>
            <person name="Frisvad J.C."/>
            <person name="Larsen T.O."/>
            <person name="Kjaerboelling I."/>
            <person name="Rothschild-Mancinelli K."/>
            <person name="Lyhne E.K."/>
            <person name="Kogle M.E."/>
            <person name="Barry K."/>
            <person name="Clum A."/>
            <person name="Na H."/>
            <person name="Ledsgaard L."/>
            <person name="Lin J."/>
            <person name="Lipzen A."/>
            <person name="Kuo A."/>
            <person name="Riley R."/>
            <person name="Mondo S."/>
            <person name="Labutti K."/>
            <person name="Haridas S."/>
            <person name="Pangalinan J."/>
            <person name="Salamov A.A."/>
            <person name="Simmons B.A."/>
            <person name="Magnuson J.K."/>
            <person name="Chen J."/>
            <person name="Drula E."/>
            <person name="Henrissat B."/>
            <person name="Wiebenga A."/>
            <person name="Lubbers R.J."/>
            <person name="Gomes A.C."/>
            <person name="Macurrencykelacurrency M.R."/>
            <person name="Stajich J."/>
            <person name="Grigoriev I.V."/>
            <person name="Mortensen U.H."/>
            <person name="De Vries R.P."/>
            <person name="Baker S.E."/>
            <person name="Andersen M.R."/>
        </authorList>
    </citation>
    <scope>NUCLEOTIDE SEQUENCE [LARGE SCALE GENOMIC DNA]</scope>
    <source>
        <strain evidence="2 3">CBS 449.75</strain>
    </source>
</reference>
<evidence type="ECO:0000259" key="1">
    <source>
        <dbReference type="Pfam" id="PF01593"/>
    </source>
</evidence>
<evidence type="ECO:0000313" key="3">
    <source>
        <dbReference type="Proteomes" id="UP001610432"/>
    </source>
</evidence>
<dbReference type="RefSeq" id="XP_070890181.1">
    <property type="nucleotide sequence ID" value="XM_071030851.1"/>
</dbReference>
<protein>
    <submittedName>
        <fullName evidence="2">Flavin-containing amine oxidase</fullName>
    </submittedName>
</protein>
<dbReference type="EMBL" id="JBFXLQ010000004">
    <property type="protein sequence ID" value="KAL2871202.1"/>
    <property type="molecule type" value="Genomic_DNA"/>
</dbReference>
<evidence type="ECO:0000313" key="2">
    <source>
        <dbReference type="EMBL" id="KAL2871202.1"/>
    </source>
</evidence>
<accession>A0ABR4M3N3</accession>
<sequence length="516" mass="56838">MAQHTPPLSTPHTKDFHICVIGAGISGLRAASLLSNAGFKVTVLEARDRIGGRVAQSSQLGFPIDLGASWIHGTQGNPFVDLARETGTTTVACGAVESICGSDGVWLDAGTAGTYYEEVWEVLEIAMERSRAGLAGEREGIEDGVRMMDFVRDEVRKRAAESGKLEEEYARVMLQIVEMWGAFMGDDCENQGLKNLALDAGLGGDNLLVASTFKDILNHLLLQVESRRTTLRLNCEVTSIVKRPTGGVDIEASDRFQGSFDDVVVTAPLGWLKRNSHVFSPPLPPAISTAIQSLGYGNLDKVFIKFPRAFWDDTQEPPSATGASGGTQNPLRPFPIESLFLSPNYALHTNPAKWRTEIICFSGAPGKYSQPVIMFFVYGQWGRHITGLIRGMKQDSDEYYRILDKHFRPYYSRMPNYRPASLDCKPLQYLSTDWQNDAFAGYGSFTNQPVMSGDCTEHFRVLREGIGKDQGIWFAGEHTSPPGGLGTVTGAYWSGEEVAKRVAQRHHRCLKDMESI</sequence>
<dbReference type="Gene3D" id="3.90.660.10">
    <property type="match status" value="1"/>
</dbReference>
<organism evidence="2 3">
    <name type="scientific">Aspergillus lucknowensis</name>
    <dbReference type="NCBI Taxonomy" id="176173"/>
    <lineage>
        <taxon>Eukaryota</taxon>
        <taxon>Fungi</taxon>
        <taxon>Dikarya</taxon>
        <taxon>Ascomycota</taxon>
        <taxon>Pezizomycotina</taxon>
        <taxon>Eurotiomycetes</taxon>
        <taxon>Eurotiomycetidae</taxon>
        <taxon>Eurotiales</taxon>
        <taxon>Aspergillaceae</taxon>
        <taxon>Aspergillus</taxon>
        <taxon>Aspergillus subgen. Nidulantes</taxon>
    </lineage>
</organism>
<proteinExistence type="predicted"/>
<dbReference type="InterPro" id="IPR002937">
    <property type="entry name" value="Amino_oxidase"/>
</dbReference>
<dbReference type="Pfam" id="PF01593">
    <property type="entry name" value="Amino_oxidase"/>
    <property type="match status" value="1"/>
</dbReference>
<keyword evidence="3" id="KW-1185">Reference proteome</keyword>
<dbReference type="InterPro" id="IPR050281">
    <property type="entry name" value="Flavin_monoamine_oxidase"/>
</dbReference>
<dbReference type="PANTHER" id="PTHR10742">
    <property type="entry name" value="FLAVIN MONOAMINE OXIDASE"/>
    <property type="match status" value="1"/>
</dbReference>
<gene>
    <name evidence="2" type="ORF">BJX67DRAFT_369999</name>
</gene>
<feature type="domain" description="Amine oxidase" evidence="1">
    <location>
        <begin position="25"/>
        <end position="502"/>
    </location>
</feature>
<dbReference type="GeneID" id="98145923"/>
<dbReference type="Proteomes" id="UP001610432">
    <property type="component" value="Unassembled WGS sequence"/>
</dbReference>